<dbReference type="AlphaFoldDB" id="A0A8H7QCM7"/>
<dbReference type="InterPro" id="IPR026051">
    <property type="entry name" value="ALG1-like"/>
</dbReference>
<evidence type="ECO:0000256" key="16">
    <source>
        <dbReference type="SAM" id="Phobius"/>
    </source>
</evidence>
<feature type="transmembrane region" description="Helical" evidence="16">
    <location>
        <begin position="12"/>
        <end position="35"/>
    </location>
</feature>
<organism evidence="18 19">
    <name type="scientific">Mucor plumbeus</name>
    <dbReference type="NCBI Taxonomy" id="97098"/>
    <lineage>
        <taxon>Eukaryota</taxon>
        <taxon>Fungi</taxon>
        <taxon>Fungi incertae sedis</taxon>
        <taxon>Mucoromycota</taxon>
        <taxon>Mucoromycotina</taxon>
        <taxon>Mucoromycetes</taxon>
        <taxon>Mucorales</taxon>
        <taxon>Mucorineae</taxon>
        <taxon>Mucoraceae</taxon>
        <taxon>Mucor</taxon>
    </lineage>
</organism>
<evidence type="ECO:0000256" key="14">
    <source>
        <dbReference type="ARBA" id="ARBA00033088"/>
    </source>
</evidence>
<evidence type="ECO:0000256" key="6">
    <source>
        <dbReference type="ARBA" id="ARBA00022679"/>
    </source>
</evidence>
<comment type="subcellular location">
    <subcellularLocation>
        <location evidence="1">Endoplasmic reticulum membrane</location>
        <topology evidence="1">Single-pass membrane protein</topology>
    </subcellularLocation>
</comment>
<evidence type="ECO:0000256" key="5">
    <source>
        <dbReference type="ARBA" id="ARBA00022676"/>
    </source>
</evidence>
<evidence type="ECO:0000256" key="12">
    <source>
        <dbReference type="ARBA" id="ARBA00031434"/>
    </source>
</evidence>
<sequence length="489" mass="55879">MGMIGEDEYFTLTGALMAVMCVYVIFGRLLGMYVFDNTGNTGLRRRLMVQVVVLGDIGRSPRMRYHATSLADSGCTVDLIGYKETNPGARINVNRHIRVRPIRQAWSIPEGFPKIFYLLWAPFKAMFLSVQLFWIMGCISQKPDFIIVQNPPSIPTLFIAKCVAYIRKSWFIIDWHNFGYSILGMKLGMNHKVVRLAKWYEQRYGKTAFAHMCVTEAMHKELQDNWQVEGQIMTVRDKPQSDFKRLSLEQVHRQFTFSLKLVEGLVKETPDGEEFLGHYNDPKLGTLLTDATDKGFLIWRQDRPKLIVSSTSWTEDEDFSVLLKAVELYEASAKPSDPRLLFVITGNGPQKKFYQDKIKKMTLKKTRIVTAWLEAGDYPLLLGSADLGISLHTSSSGMDLPMKVVDMFGCGLPVCAINFSCLNELVHDGENGLVFENSQDLSEQLMELFVKNPKKLESLGENVVKEYKDNTWQNQYKEILIKLFNQNAE</sequence>
<reference evidence="18" key="1">
    <citation type="submission" date="2020-12" db="EMBL/GenBank/DDBJ databases">
        <title>Metabolic potential, ecology and presence of endohyphal bacteria is reflected in genomic diversity of Mucoromycotina.</title>
        <authorList>
            <person name="Muszewska A."/>
            <person name="Okrasinska A."/>
            <person name="Steczkiewicz K."/>
            <person name="Drgas O."/>
            <person name="Orlowska M."/>
            <person name="Perlinska-Lenart U."/>
            <person name="Aleksandrzak-Piekarczyk T."/>
            <person name="Szatraj K."/>
            <person name="Zielenkiewicz U."/>
            <person name="Pilsyk S."/>
            <person name="Malc E."/>
            <person name="Mieczkowski P."/>
            <person name="Kruszewska J.S."/>
            <person name="Biernat P."/>
            <person name="Pawlowska J."/>
        </authorList>
    </citation>
    <scope>NUCLEOTIDE SEQUENCE</scope>
    <source>
        <strain evidence="18">CBS 226.32</strain>
    </source>
</reference>
<dbReference type="GO" id="GO:0005789">
    <property type="term" value="C:endoplasmic reticulum membrane"/>
    <property type="evidence" value="ECO:0007669"/>
    <property type="project" value="UniProtKB-SubCell"/>
</dbReference>
<feature type="domain" description="Glycosyl transferase family 1" evidence="17">
    <location>
        <begin position="302"/>
        <end position="463"/>
    </location>
</feature>
<keyword evidence="7 16" id="KW-0812">Transmembrane</keyword>
<evidence type="ECO:0000313" key="19">
    <source>
        <dbReference type="Proteomes" id="UP000650833"/>
    </source>
</evidence>
<comment type="function">
    <text evidence="11">Participates in the formation of the lipid-linked precursor oligosaccharide for N-glycosylation. Involved in assembling the dolichol-pyrophosphate-GlcNAc(2)-Man(5) intermediate on the cytoplasmic surface of the ER.</text>
</comment>
<proteinExistence type="predicted"/>
<keyword evidence="10 16" id="KW-0472">Membrane</keyword>
<name>A0A8H7QCM7_9FUNG</name>
<keyword evidence="19" id="KW-1185">Reference proteome</keyword>
<dbReference type="EMBL" id="JAEPRC010001033">
    <property type="protein sequence ID" value="KAG2190187.1"/>
    <property type="molecule type" value="Genomic_DNA"/>
</dbReference>
<gene>
    <name evidence="18" type="ORF">INT46_007498</name>
</gene>
<dbReference type="InterPro" id="IPR001296">
    <property type="entry name" value="Glyco_trans_1"/>
</dbReference>
<dbReference type="SUPFAM" id="SSF53756">
    <property type="entry name" value="UDP-Glycosyltransferase/glycogen phosphorylase"/>
    <property type="match status" value="1"/>
</dbReference>
<evidence type="ECO:0000256" key="10">
    <source>
        <dbReference type="ARBA" id="ARBA00023136"/>
    </source>
</evidence>
<evidence type="ECO:0000256" key="9">
    <source>
        <dbReference type="ARBA" id="ARBA00022989"/>
    </source>
</evidence>
<evidence type="ECO:0000256" key="1">
    <source>
        <dbReference type="ARBA" id="ARBA00004389"/>
    </source>
</evidence>
<dbReference type="Pfam" id="PF00534">
    <property type="entry name" value="Glycos_transf_1"/>
    <property type="match status" value="1"/>
</dbReference>
<comment type="catalytic activity">
    <reaction evidence="15">
        <text>an N,N'-diacetylchitobiosyl-diphospho-di-trans,poly-cis-dolichol + GDP-alpha-D-mannose = a beta-D-Man-(1-&gt;4)-beta-D-GlcNAc-(1-&gt;4)-alpha-D-GlcNAc-diphospho-di-trans,poly-cis-dolichol + GDP + H(+)</text>
        <dbReference type="Rhea" id="RHEA:13865"/>
        <dbReference type="Rhea" id="RHEA-COMP:19510"/>
        <dbReference type="Rhea" id="RHEA-COMP:19511"/>
        <dbReference type="ChEBI" id="CHEBI:15378"/>
        <dbReference type="ChEBI" id="CHEBI:57269"/>
        <dbReference type="ChEBI" id="CHEBI:57527"/>
        <dbReference type="ChEBI" id="CHEBI:58189"/>
        <dbReference type="ChEBI" id="CHEBI:58472"/>
        <dbReference type="EC" id="2.4.1.142"/>
    </reaction>
    <physiologicalReaction direction="left-to-right" evidence="15">
        <dbReference type="Rhea" id="RHEA:13866"/>
    </physiologicalReaction>
</comment>
<evidence type="ECO:0000256" key="3">
    <source>
        <dbReference type="ARBA" id="ARBA00012611"/>
    </source>
</evidence>
<dbReference type="EC" id="2.4.1.142" evidence="3"/>
<accession>A0A8H7QCM7</accession>
<keyword evidence="8" id="KW-0256">Endoplasmic reticulum</keyword>
<evidence type="ECO:0000256" key="15">
    <source>
        <dbReference type="ARBA" id="ARBA00045071"/>
    </source>
</evidence>
<feature type="transmembrane region" description="Helical" evidence="16">
    <location>
        <begin position="115"/>
        <end position="136"/>
    </location>
</feature>
<comment type="caution">
    <text evidence="18">The sequence shown here is derived from an EMBL/GenBank/DDBJ whole genome shotgun (WGS) entry which is preliminary data.</text>
</comment>
<keyword evidence="5" id="KW-0328">Glycosyltransferase</keyword>
<dbReference type="GO" id="GO:0004578">
    <property type="term" value="F:chitobiosyldiphosphodolichol beta-mannosyltransferase activity"/>
    <property type="evidence" value="ECO:0007669"/>
    <property type="project" value="UniProtKB-EC"/>
</dbReference>
<evidence type="ECO:0000256" key="7">
    <source>
        <dbReference type="ARBA" id="ARBA00022692"/>
    </source>
</evidence>
<keyword evidence="6" id="KW-0808">Transferase</keyword>
<dbReference type="PANTHER" id="PTHR13036:SF0">
    <property type="entry name" value="CHITOBIOSYLDIPHOSPHODOLICHOL BETA-MANNOSYLTRANSFERASE"/>
    <property type="match status" value="1"/>
</dbReference>
<evidence type="ECO:0000256" key="4">
    <source>
        <dbReference type="ARBA" id="ARBA00015841"/>
    </source>
</evidence>
<evidence type="ECO:0000256" key="11">
    <source>
        <dbReference type="ARBA" id="ARBA00024899"/>
    </source>
</evidence>
<dbReference type="Proteomes" id="UP000650833">
    <property type="component" value="Unassembled WGS sequence"/>
</dbReference>
<comment type="pathway">
    <text evidence="2">Protein modification; protein glycosylation.</text>
</comment>
<evidence type="ECO:0000256" key="8">
    <source>
        <dbReference type="ARBA" id="ARBA00022824"/>
    </source>
</evidence>
<evidence type="ECO:0000256" key="2">
    <source>
        <dbReference type="ARBA" id="ARBA00004922"/>
    </source>
</evidence>
<dbReference type="PANTHER" id="PTHR13036">
    <property type="entry name" value="BETA1,4 MANNOSYLTRANSFERASE"/>
    <property type="match status" value="1"/>
</dbReference>
<dbReference type="OrthoDB" id="614844at2759"/>
<evidence type="ECO:0000313" key="18">
    <source>
        <dbReference type="EMBL" id="KAG2190187.1"/>
    </source>
</evidence>
<evidence type="ECO:0000256" key="13">
    <source>
        <dbReference type="ARBA" id="ARBA00031566"/>
    </source>
</evidence>
<protein>
    <recommendedName>
        <fullName evidence="4">Chitobiosyldiphosphodolichol beta-mannosyltransferase</fullName>
        <ecNumber evidence="3">2.4.1.142</ecNumber>
    </recommendedName>
    <alternativeName>
        <fullName evidence="13">Beta-1,4-mannosyltransferase</fullName>
    </alternativeName>
    <alternativeName>
        <fullName evidence="14">GDP-Man:GlcNAc2-PP-dolichol mannosyltransferase</fullName>
    </alternativeName>
    <alternativeName>
        <fullName evidence="12">GDP-mannose-dolichol diphosphochitobiose mannosyltransferase</fullName>
    </alternativeName>
</protein>
<keyword evidence="9 16" id="KW-1133">Transmembrane helix</keyword>
<dbReference type="Gene3D" id="3.40.50.2000">
    <property type="entry name" value="Glycogen Phosphorylase B"/>
    <property type="match status" value="1"/>
</dbReference>
<evidence type="ECO:0000259" key="17">
    <source>
        <dbReference type="Pfam" id="PF00534"/>
    </source>
</evidence>